<name>A0A4U5TSM5_9FLAO</name>
<keyword evidence="1" id="KW-0472">Membrane</keyword>
<dbReference type="EMBL" id="SWMU01000002">
    <property type="protein sequence ID" value="TKS56841.1"/>
    <property type="molecule type" value="Genomic_DNA"/>
</dbReference>
<feature type="transmembrane region" description="Helical" evidence="1">
    <location>
        <begin position="99"/>
        <end position="118"/>
    </location>
</feature>
<organism evidence="2 3">
    <name type="scientific">Mesohalobacter halotolerans</name>
    <dbReference type="NCBI Taxonomy" id="1883405"/>
    <lineage>
        <taxon>Bacteria</taxon>
        <taxon>Pseudomonadati</taxon>
        <taxon>Bacteroidota</taxon>
        <taxon>Flavobacteriia</taxon>
        <taxon>Flavobacteriales</taxon>
        <taxon>Flavobacteriaceae</taxon>
        <taxon>Mesohalobacter</taxon>
    </lineage>
</organism>
<gene>
    <name evidence="2" type="ORF">FCN74_06445</name>
</gene>
<accession>A0A4U5TSM5</accession>
<feature type="transmembrane region" description="Helical" evidence="1">
    <location>
        <begin position="151"/>
        <end position="174"/>
    </location>
</feature>
<proteinExistence type="predicted"/>
<keyword evidence="1" id="KW-1133">Transmembrane helix</keyword>
<dbReference type="Proteomes" id="UP000306552">
    <property type="component" value="Unassembled WGS sequence"/>
</dbReference>
<evidence type="ECO:0000256" key="1">
    <source>
        <dbReference type="SAM" id="Phobius"/>
    </source>
</evidence>
<evidence type="ECO:0000313" key="2">
    <source>
        <dbReference type="EMBL" id="TKS56841.1"/>
    </source>
</evidence>
<evidence type="ECO:0000313" key="3">
    <source>
        <dbReference type="Proteomes" id="UP000306552"/>
    </source>
</evidence>
<sequence>MLQYDKNKYKAYNSKHWMILHWKINPGLFINELILGQRLPKLSLVDKTSSKPLIERSLIPCPHCKTFHDAKTWSAQNGTAFKNWFGLYCPNCGEIIPCIFNYTSLVILALSYPIWFSFKNKWKQKWLAKQPERYKNLDLTSKPNPYDGWGWIRIGLGWGSVMFVIMSILYPYFIEGDFRWVKVFIGIPVWTIGGLAFGYMMKVLMGKPGNKTA</sequence>
<comment type="caution">
    <text evidence="2">The sequence shown here is derived from an EMBL/GenBank/DDBJ whole genome shotgun (WGS) entry which is preliminary data.</text>
</comment>
<protein>
    <submittedName>
        <fullName evidence="2">Uncharacterized protein</fullName>
    </submittedName>
</protein>
<reference evidence="2 3" key="1">
    <citation type="submission" date="2019-04" db="EMBL/GenBank/DDBJ databases">
        <title>Psychroflexus halotolerans sp. nov., isolated from a marine solar saltern.</title>
        <authorList>
            <person name="Feng X."/>
        </authorList>
    </citation>
    <scope>NUCLEOTIDE SEQUENCE [LARGE SCALE GENOMIC DNA]</scope>
    <source>
        <strain evidence="2 3">WDS2C27</strain>
    </source>
</reference>
<feature type="transmembrane region" description="Helical" evidence="1">
    <location>
        <begin position="180"/>
        <end position="201"/>
    </location>
</feature>
<keyword evidence="3" id="KW-1185">Reference proteome</keyword>
<keyword evidence="1" id="KW-0812">Transmembrane</keyword>
<dbReference type="OrthoDB" id="1116391at2"/>
<dbReference type="AlphaFoldDB" id="A0A4U5TSM5"/>